<dbReference type="GO" id="GO:0003723">
    <property type="term" value="F:RNA binding"/>
    <property type="evidence" value="ECO:0007669"/>
    <property type="project" value="UniProtKB-UniRule"/>
</dbReference>
<keyword evidence="5" id="KW-0687">Ribonucleoprotein</keyword>
<dbReference type="STRING" id="151549.A0A4C1XYE7"/>
<dbReference type="SMART" id="SM00360">
    <property type="entry name" value="RRM"/>
    <property type="match status" value="2"/>
</dbReference>
<dbReference type="InterPro" id="IPR035979">
    <property type="entry name" value="RBD_domain_sf"/>
</dbReference>
<evidence type="ECO:0000256" key="2">
    <source>
        <dbReference type="ARBA" id="ARBA00022884"/>
    </source>
</evidence>
<dbReference type="PROSITE" id="PS50102">
    <property type="entry name" value="RRM"/>
    <property type="match status" value="1"/>
</dbReference>
<reference evidence="5 6" key="1">
    <citation type="journal article" date="2019" name="Commun. Biol.">
        <title>The bagworm genome reveals a unique fibroin gene that provides high tensile strength.</title>
        <authorList>
            <person name="Kono N."/>
            <person name="Nakamura H."/>
            <person name="Ohtoshi R."/>
            <person name="Tomita M."/>
            <person name="Numata K."/>
            <person name="Arakawa K."/>
        </authorList>
    </citation>
    <scope>NUCLEOTIDE SEQUENCE [LARGE SCALE GENOMIC DNA]</scope>
</reference>
<dbReference type="InterPro" id="IPR012677">
    <property type="entry name" value="Nucleotide-bd_a/b_plait_sf"/>
</dbReference>
<dbReference type="GO" id="GO:1990904">
    <property type="term" value="C:ribonucleoprotein complex"/>
    <property type="evidence" value="ECO:0007669"/>
    <property type="project" value="UniProtKB-KW"/>
</dbReference>
<protein>
    <submittedName>
        <fullName evidence="5">Heterogeneous nuclear ribonucleoprotein F</fullName>
    </submittedName>
</protein>
<keyword evidence="2 3" id="KW-0694">RNA-binding</keyword>
<evidence type="ECO:0000313" key="6">
    <source>
        <dbReference type="Proteomes" id="UP000299102"/>
    </source>
</evidence>
<name>A0A4C1XYE7_EUMVA</name>
<dbReference type="Gene3D" id="3.30.70.330">
    <property type="match status" value="2"/>
</dbReference>
<keyword evidence="1" id="KW-0677">Repeat</keyword>
<sequence>MLGSGEGCHVVKLRGLPFSTTVEDVINFLSGVNIVNGKEGVHLTEVRPGRPSGECFVQVATADDVAEALKKDKENMGKRYIEVFSTDKKDMDWALNAMEQSTNGFNGIPQYSDDMGVVKLRGLPYGCSKDEILQFFNGLRVASDGVHILSDSTGRASGEAFVYFLDKEGAQEALTRDREKMGHRWGAHNVTIKNISTVDWRTGLS</sequence>
<keyword evidence="6" id="KW-1185">Reference proteome</keyword>
<accession>A0A4C1XYE7</accession>
<dbReference type="Pfam" id="PF00076">
    <property type="entry name" value="RRM_1"/>
    <property type="match status" value="1"/>
</dbReference>
<comment type="caution">
    <text evidence="5">The sequence shown here is derived from an EMBL/GenBank/DDBJ whole genome shotgun (WGS) entry which is preliminary data.</text>
</comment>
<dbReference type="EMBL" id="BGZK01001018">
    <property type="protein sequence ID" value="GBP68628.1"/>
    <property type="molecule type" value="Genomic_DNA"/>
</dbReference>
<evidence type="ECO:0000259" key="4">
    <source>
        <dbReference type="PROSITE" id="PS50102"/>
    </source>
</evidence>
<feature type="domain" description="RRM" evidence="4">
    <location>
        <begin position="116"/>
        <end position="197"/>
    </location>
</feature>
<dbReference type="InterPro" id="IPR000504">
    <property type="entry name" value="RRM_dom"/>
</dbReference>
<dbReference type="AlphaFoldDB" id="A0A4C1XYE7"/>
<dbReference type="SUPFAM" id="SSF54928">
    <property type="entry name" value="RNA-binding domain, RBD"/>
    <property type="match status" value="1"/>
</dbReference>
<dbReference type="OrthoDB" id="431068at2759"/>
<gene>
    <name evidence="5" type="primary">HNRNPF</name>
    <name evidence="5" type="ORF">EVAR_43959_1</name>
</gene>
<dbReference type="PANTHER" id="PTHR13976">
    <property type="entry name" value="HETEROGENEOUS NUCLEAR RIBONUCLEOPROTEIN-RELATED"/>
    <property type="match status" value="1"/>
</dbReference>
<dbReference type="InterPro" id="IPR050666">
    <property type="entry name" value="ESRP"/>
</dbReference>
<proteinExistence type="predicted"/>
<evidence type="ECO:0000313" key="5">
    <source>
        <dbReference type="EMBL" id="GBP68628.1"/>
    </source>
</evidence>
<dbReference type="Proteomes" id="UP000299102">
    <property type="component" value="Unassembled WGS sequence"/>
</dbReference>
<organism evidence="5 6">
    <name type="scientific">Eumeta variegata</name>
    <name type="common">Bagworm moth</name>
    <name type="synonym">Eumeta japonica</name>
    <dbReference type="NCBI Taxonomy" id="151549"/>
    <lineage>
        <taxon>Eukaryota</taxon>
        <taxon>Metazoa</taxon>
        <taxon>Ecdysozoa</taxon>
        <taxon>Arthropoda</taxon>
        <taxon>Hexapoda</taxon>
        <taxon>Insecta</taxon>
        <taxon>Pterygota</taxon>
        <taxon>Neoptera</taxon>
        <taxon>Endopterygota</taxon>
        <taxon>Lepidoptera</taxon>
        <taxon>Glossata</taxon>
        <taxon>Ditrysia</taxon>
        <taxon>Tineoidea</taxon>
        <taxon>Psychidae</taxon>
        <taxon>Oiketicinae</taxon>
        <taxon>Eumeta</taxon>
    </lineage>
</organism>
<evidence type="ECO:0000256" key="3">
    <source>
        <dbReference type="PROSITE-ProRule" id="PRU00176"/>
    </source>
</evidence>
<evidence type="ECO:0000256" key="1">
    <source>
        <dbReference type="ARBA" id="ARBA00022737"/>
    </source>
</evidence>